<name>A0A164ZCF9_9CRUS</name>
<comment type="caution">
    <text evidence="4">The sequence shown here is derived from an EMBL/GenBank/DDBJ whole genome shotgun (WGS) entry which is preliminary data.</text>
</comment>
<feature type="compositionally biased region" description="Polar residues" evidence="2">
    <location>
        <begin position="751"/>
        <end position="768"/>
    </location>
</feature>
<accession>A0A164ZCF9</accession>
<feature type="region of interest" description="Disordered" evidence="2">
    <location>
        <begin position="741"/>
        <end position="881"/>
    </location>
</feature>
<feature type="transmembrane region" description="Helical" evidence="3">
    <location>
        <begin position="482"/>
        <end position="506"/>
    </location>
</feature>
<evidence type="ECO:0000313" key="5">
    <source>
        <dbReference type="Proteomes" id="UP000076858"/>
    </source>
</evidence>
<evidence type="ECO:0000313" key="4">
    <source>
        <dbReference type="EMBL" id="KZS16200.1"/>
    </source>
</evidence>
<evidence type="ECO:0000256" key="2">
    <source>
        <dbReference type="SAM" id="MobiDB-lite"/>
    </source>
</evidence>
<dbReference type="Proteomes" id="UP000076858">
    <property type="component" value="Unassembled WGS sequence"/>
</dbReference>
<feature type="compositionally biased region" description="Polar residues" evidence="2">
    <location>
        <begin position="824"/>
        <end position="846"/>
    </location>
</feature>
<gene>
    <name evidence="4" type="ORF">APZ42_018100</name>
</gene>
<dbReference type="Pfam" id="PF13306">
    <property type="entry name" value="LRR_5"/>
    <property type="match status" value="1"/>
</dbReference>
<evidence type="ECO:0000256" key="3">
    <source>
        <dbReference type="SAM" id="Phobius"/>
    </source>
</evidence>
<dbReference type="PANTHER" id="PTHR24373">
    <property type="entry name" value="SLIT RELATED LEUCINE-RICH REPEAT NEURONAL PROTEIN"/>
    <property type="match status" value="1"/>
</dbReference>
<dbReference type="PANTHER" id="PTHR24373:SF275">
    <property type="entry name" value="TIR DOMAIN-CONTAINING PROTEIN"/>
    <property type="match status" value="1"/>
</dbReference>
<keyword evidence="1" id="KW-0732">Signal</keyword>
<protein>
    <submittedName>
        <fullName evidence="4">Uncharacterized protein</fullName>
    </submittedName>
</protein>
<dbReference type="AlphaFoldDB" id="A0A164ZCF9"/>
<dbReference type="SUPFAM" id="SSF52058">
    <property type="entry name" value="L domain-like"/>
    <property type="match status" value="1"/>
</dbReference>
<dbReference type="Gene3D" id="3.80.10.10">
    <property type="entry name" value="Ribonuclease Inhibitor"/>
    <property type="match status" value="1"/>
</dbReference>
<keyword evidence="3" id="KW-1133">Transmembrane helix</keyword>
<feature type="compositionally biased region" description="Polar residues" evidence="2">
    <location>
        <begin position="790"/>
        <end position="803"/>
    </location>
</feature>
<dbReference type="EMBL" id="LRGB01000745">
    <property type="protein sequence ID" value="KZS16200.1"/>
    <property type="molecule type" value="Genomic_DNA"/>
</dbReference>
<dbReference type="OrthoDB" id="8185041at2759"/>
<dbReference type="InterPro" id="IPR026906">
    <property type="entry name" value="LRR_5"/>
</dbReference>
<evidence type="ECO:0000256" key="1">
    <source>
        <dbReference type="ARBA" id="ARBA00022729"/>
    </source>
</evidence>
<dbReference type="STRING" id="35525.A0A164ZCF9"/>
<feature type="compositionally biased region" description="Low complexity" evidence="2">
    <location>
        <begin position="813"/>
        <end position="823"/>
    </location>
</feature>
<dbReference type="InterPro" id="IPR050328">
    <property type="entry name" value="Dev_Immune_Receptor"/>
</dbReference>
<sequence>MLVGGSKQEATLDIHPSSVPRIVSNVVIRSCRSVIFHEAGFKHLSHLSNVTVEDVGEVVFHPASFNQINVERAATVTVGRCRQLTIKSGAFSSHPLKPVTLSSSDCHTVRIEELAFSRLSRLTLSNIQSLHLASQAFRFATGTPVDGDHIRTEIVIEHANMTEIKSFTFPSPLDRLLLDNVTVTGQIQSNATSALRIVQLSIHGSRIGSIAAGAFSEFTHLDSLEMRYTSIGEIDERAFSSAASSFMMEVCQIGRMSRSALSMPVARVTLHSNQIDVLATGAIYLREWNELLIENNTVTLVERHAFYNIGEPKLLPAPKAGRDVRFVIRYNNFQQVQPGAFIISAQVPQLKLEANSFQQECDCQMAGWAAQLTQITRRIETTTSASLIEDSVPDALWLGSSLFNSSLCWLDQIAAECLDLSEPQFLSMNNYTEEFCSDARETDLSRCVATRRALLDVSRIIKFDIEDGSVTKLVGFSSRQDLVMIIVLGVLSACVLLAVCLGMAIIRFRGKTRRQNRGRKAASDDERVTCSPLIPNVEKQLGSGVVSSGSISRLSVKEYRNYLEELGPIYSEPLDPPNPSGWQALASSSVPPAVPAMPSQWTPKTTAKIEDTDRQTMDRGTQTLENTKAPESVDSSANIDEGDPPSSLALEFTQDVMAALRDKMEVSPLYSEVKDSVVSKQENIPPSEGDATPELYDLIRVVDGEQRPSTSSAKSEHIYCKPWSADQSESRLPSVDDAASIELKMEDKQPSDSQSASGLKSVPATKNQPFHVRGSVPKWPPPVREDKPANRNNTEPRITSASSIKDAKPPPWRSSSRPVPKKSATTSSGTPVASAKTKSSPNQSKLQPLRKPSDAESVSPDATPRSPLRTNEGENYAEVTGQPFSFSFRRPMFADRQDKSGIAGPPKPARTALLCEYADPHDLSEPLYSELVLPLCFELFGDDSPTATNKDLANPGVLIYSSRCKLESCGHPFVWKGSGYSYVKPNGMDRSEFCSAVTLLAALFVTANCQGEPREWTSPFGKWTTPSTTSTTKGHHIEQNRPAFSVCDDKCCECLHNKIRVECTSSSSCKELILNQSNRLPKEAKTVIITGFHRLKVTKGSLNYSQNLQSLTIERVEQIETESYALSQPSCSDFSGWRHSLRPTLFINASSIANLQRRTLTGAWNEIIISHSNLKMIESESFYNVHCLKKLTIEGNTITEIKSADSWNERTDGDFTYELRVTTCIMYCNKRGRGQEK</sequence>
<keyword evidence="5" id="KW-1185">Reference proteome</keyword>
<feature type="compositionally biased region" description="Low complexity" evidence="2">
    <location>
        <begin position="585"/>
        <end position="599"/>
    </location>
</feature>
<dbReference type="InterPro" id="IPR032675">
    <property type="entry name" value="LRR_dom_sf"/>
</dbReference>
<feature type="compositionally biased region" description="Basic and acidic residues" evidence="2">
    <location>
        <begin position="607"/>
        <end position="617"/>
    </location>
</feature>
<keyword evidence="3" id="KW-0472">Membrane</keyword>
<keyword evidence="3" id="KW-0812">Transmembrane</keyword>
<organism evidence="4 5">
    <name type="scientific">Daphnia magna</name>
    <dbReference type="NCBI Taxonomy" id="35525"/>
    <lineage>
        <taxon>Eukaryota</taxon>
        <taxon>Metazoa</taxon>
        <taxon>Ecdysozoa</taxon>
        <taxon>Arthropoda</taxon>
        <taxon>Crustacea</taxon>
        <taxon>Branchiopoda</taxon>
        <taxon>Diplostraca</taxon>
        <taxon>Cladocera</taxon>
        <taxon>Anomopoda</taxon>
        <taxon>Daphniidae</taxon>
        <taxon>Daphnia</taxon>
    </lineage>
</organism>
<proteinExistence type="predicted"/>
<reference evidence="4 5" key="1">
    <citation type="submission" date="2016-03" db="EMBL/GenBank/DDBJ databases">
        <title>EvidentialGene: Evidence-directed Construction of Genes on Genomes.</title>
        <authorList>
            <person name="Gilbert D.G."/>
            <person name="Choi J.-H."/>
            <person name="Mockaitis K."/>
            <person name="Colbourne J."/>
            <person name="Pfrender M."/>
        </authorList>
    </citation>
    <scope>NUCLEOTIDE SEQUENCE [LARGE SCALE GENOMIC DNA]</scope>
    <source>
        <strain evidence="4 5">Xinb3</strain>
        <tissue evidence="4">Complete organism</tissue>
    </source>
</reference>
<feature type="region of interest" description="Disordered" evidence="2">
    <location>
        <begin position="585"/>
        <end position="646"/>
    </location>
</feature>